<evidence type="ECO:0000256" key="1">
    <source>
        <dbReference type="SAM" id="MobiDB-lite"/>
    </source>
</evidence>
<feature type="region of interest" description="Disordered" evidence="1">
    <location>
        <begin position="145"/>
        <end position="173"/>
    </location>
</feature>
<evidence type="ECO:0000313" key="2">
    <source>
        <dbReference type="EMBL" id="TFK03819.1"/>
    </source>
</evidence>
<reference evidence="2 3" key="2">
    <citation type="submission" date="2019-04" db="EMBL/GenBank/DDBJ databases">
        <title>The genome sequence of big-headed turtle.</title>
        <authorList>
            <person name="Gong S."/>
        </authorList>
    </citation>
    <scope>NUCLEOTIDE SEQUENCE [LARGE SCALE GENOMIC DNA]</scope>
    <source>
        <strain evidence="2">DO16091913</strain>
        <tissue evidence="2">Muscle</tissue>
    </source>
</reference>
<organism evidence="2 3">
    <name type="scientific">Platysternon megacephalum</name>
    <name type="common">big-headed turtle</name>
    <dbReference type="NCBI Taxonomy" id="55544"/>
    <lineage>
        <taxon>Eukaryota</taxon>
        <taxon>Metazoa</taxon>
        <taxon>Chordata</taxon>
        <taxon>Craniata</taxon>
        <taxon>Vertebrata</taxon>
        <taxon>Euteleostomi</taxon>
        <taxon>Archelosauria</taxon>
        <taxon>Testudinata</taxon>
        <taxon>Testudines</taxon>
        <taxon>Cryptodira</taxon>
        <taxon>Durocryptodira</taxon>
        <taxon>Testudinoidea</taxon>
        <taxon>Platysternidae</taxon>
        <taxon>Platysternon</taxon>
    </lineage>
</organism>
<name>A0A4D9E157_9SAUR</name>
<feature type="region of interest" description="Disordered" evidence="1">
    <location>
        <begin position="38"/>
        <end position="61"/>
    </location>
</feature>
<sequence length="173" mass="19319">MSEGYRLLQCTETGEAPLEEQTLLKLCTCLPHPLSDILKSPPRERHGASSNGSQPRSRLPSHNRITAAALTVSACKSLEKVSQCWRVQGGFALTFSCSQPTKPRFLAFPVAFKKYPCPHKYTVWHVTIMTRNPVAPRQNDRLILSGSEFRDLLSPPPPPPPPEHQRRLNRAAS</sequence>
<dbReference type="EMBL" id="QXTE01000152">
    <property type="protein sequence ID" value="TFK03819.1"/>
    <property type="molecule type" value="Genomic_DNA"/>
</dbReference>
<comment type="caution">
    <text evidence="2">The sequence shown here is derived from an EMBL/GenBank/DDBJ whole genome shotgun (WGS) entry which is preliminary data.</text>
</comment>
<keyword evidence="3" id="KW-1185">Reference proteome</keyword>
<proteinExistence type="predicted"/>
<reference evidence="2 3" key="1">
    <citation type="submission" date="2019-04" db="EMBL/GenBank/DDBJ databases">
        <title>Draft genome of the big-headed turtle Platysternon megacephalum.</title>
        <authorList>
            <person name="Gong S."/>
        </authorList>
    </citation>
    <scope>NUCLEOTIDE SEQUENCE [LARGE SCALE GENOMIC DNA]</scope>
    <source>
        <strain evidence="2">DO16091913</strain>
        <tissue evidence="2">Muscle</tissue>
    </source>
</reference>
<protein>
    <submittedName>
        <fullName evidence="2">Yorkie-like protein</fullName>
    </submittedName>
</protein>
<evidence type="ECO:0000313" key="3">
    <source>
        <dbReference type="Proteomes" id="UP000297703"/>
    </source>
</evidence>
<dbReference type="Proteomes" id="UP000297703">
    <property type="component" value="Unassembled WGS sequence"/>
</dbReference>
<dbReference type="AlphaFoldDB" id="A0A4D9E157"/>
<accession>A0A4D9E157</accession>
<gene>
    <name evidence="2" type="ORF">DR999_PMT13849</name>
</gene>